<evidence type="ECO:0000256" key="3">
    <source>
        <dbReference type="ARBA" id="ARBA00023125"/>
    </source>
</evidence>
<dbReference type="PANTHER" id="PTHR30579:SF3">
    <property type="entry name" value="TRANSCRIPTIONAL REGULATORY PROTEIN"/>
    <property type="match status" value="1"/>
</dbReference>
<feature type="domain" description="HTH lysR-type" evidence="5">
    <location>
        <begin position="5"/>
        <end position="62"/>
    </location>
</feature>
<evidence type="ECO:0000259" key="5">
    <source>
        <dbReference type="PROSITE" id="PS50931"/>
    </source>
</evidence>
<organism evidence="6 7">
    <name type="scientific">Roseibium album</name>
    <dbReference type="NCBI Taxonomy" id="311410"/>
    <lineage>
        <taxon>Bacteria</taxon>
        <taxon>Pseudomonadati</taxon>
        <taxon>Pseudomonadota</taxon>
        <taxon>Alphaproteobacteria</taxon>
        <taxon>Hyphomicrobiales</taxon>
        <taxon>Stappiaceae</taxon>
        <taxon>Roseibium</taxon>
    </lineage>
</organism>
<proteinExistence type="inferred from homology"/>
<dbReference type="SUPFAM" id="SSF53850">
    <property type="entry name" value="Periplasmic binding protein-like II"/>
    <property type="match status" value="1"/>
</dbReference>
<dbReference type="OrthoDB" id="9796526at2"/>
<dbReference type="GO" id="GO:0003677">
    <property type="term" value="F:DNA binding"/>
    <property type="evidence" value="ECO:0007669"/>
    <property type="project" value="UniProtKB-KW"/>
</dbReference>
<keyword evidence="2" id="KW-0805">Transcription regulation</keyword>
<dbReference type="InterPro" id="IPR050176">
    <property type="entry name" value="LTTR"/>
</dbReference>
<sequence length="286" mass="32322">MKQSLDWEDLRLFLAVAKAGGLAGAAEKTGLSSATLGRRVSSLEHSMNVRLVEREARGYQLTPAGRELVLQLEDMDEVARSISKWRQSGRTKRRVRISAGDWTARLLLDNISEFWSPDDPWVPEFLADPRNRNVARRQIDIGIRSRRPKQEWLAGRKIGTVRYAVYQSQSIAKDVNPGWIGVVEDEAHFPTGSWIRENHGDQVVVTVNRAAHALSLVRQGTARMLLPMFVGEAFADLQRISDPIDSLQTERWLVMHQDERHEPAVRQALAALAKLLKTDPILCSEF</sequence>
<dbReference type="InterPro" id="IPR036390">
    <property type="entry name" value="WH_DNA-bd_sf"/>
</dbReference>
<keyword evidence="4" id="KW-0804">Transcription</keyword>
<dbReference type="Pfam" id="PF00126">
    <property type="entry name" value="HTH_1"/>
    <property type="match status" value="1"/>
</dbReference>
<accession>A0A0M6ZG86</accession>
<comment type="similarity">
    <text evidence="1">Belongs to the LysR transcriptional regulatory family.</text>
</comment>
<dbReference type="GO" id="GO:0003700">
    <property type="term" value="F:DNA-binding transcription factor activity"/>
    <property type="evidence" value="ECO:0007669"/>
    <property type="project" value="InterPro"/>
</dbReference>
<gene>
    <name evidence="6" type="primary">tfdR_1</name>
    <name evidence="6" type="ORF">LA5096_01766</name>
</gene>
<dbReference type="Gene3D" id="1.10.10.10">
    <property type="entry name" value="Winged helix-like DNA-binding domain superfamily/Winged helix DNA-binding domain"/>
    <property type="match status" value="1"/>
</dbReference>
<evidence type="ECO:0000256" key="4">
    <source>
        <dbReference type="ARBA" id="ARBA00023163"/>
    </source>
</evidence>
<evidence type="ECO:0000256" key="2">
    <source>
        <dbReference type="ARBA" id="ARBA00023015"/>
    </source>
</evidence>
<dbReference type="PANTHER" id="PTHR30579">
    <property type="entry name" value="TRANSCRIPTIONAL REGULATOR"/>
    <property type="match status" value="1"/>
</dbReference>
<dbReference type="STRING" id="311410.LA5095_04787"/>
<evidence type="ECO:0000256" key="1">
    <source>
        <dbReference type="ARBA" id="ARBA00009437"/>
    </source>
</evidence>
<dbReference type="SUPFAM" id="SSF46785">
    <property type="entry name" value="Winged helix' DNA-binding domain"/>
    <property type="match status" value="1"/>
</dbReference>
<dbReference type="AlphaFoldDB" id="A0A0M6ZG86"/>
<reference evidence="7" key="1">
    <citation type="submission" date="2015-07" db="EMBL/GenBank/DDBJ databases">
        <authorList>
            <person name="Rodrigo-Torres Lidia"/>
            <person name="Arahal R.David."/>
        </authorList>
    </citation>
    <scope>NUCLEOTIDE SEQUENCE [LARGE SCALE GENOMIC DNA]</scope>
    <source>
        <strain evidence="7">CECT 5096</strain>
    </source>
</reference>
<keyword evidence="3" id="KW-0238">DNA-binding</keyword>
<name>A0A0M6ZG86_9HYPH</name>
<dbReference type="InterPro" id="IPR000847">
    <property type="entry name" value="LysR_HTH_N"/>
</dbReference>
<evidence type="ECO:0000313" key="7">
    <source>
        <dbReference type="Proteomes" id="UP000049983"/>
    </source>
</evidence>
<dbReference type="InterPro" id="IPR036388">
    <property type="entry name" value="WH-like_DNA-bd_sf"/>
</dbReference>
<dbReference type="Gene3D" id="3.40.190.290">
    <property type="match status" value="1"/>
</dbReference>
<dbReference type="GeneID" id="97669177"/>
<dbReference type="EMBL" id="CXWC01000003">
    <property type="protein sequence ID" value="CTQ68315.1"/>
    <property type="molecule type" value="Genomic_DNA"/>
</dbReference>
<keyword evidence="7" id="KW-1185">Reference proteome</keyword>
<dbReference type="Proteomes" id="UP000049983">
    <property type="component" value="Unassembled WGS sequence"/>
</dbReference>
<dbReference type="RefSeq" id="WP_055119535.1">
    <property type="nucleotide sequence ID" value="NZ_CXWA01000007.1"/>
</dbReference>
<protein>
    <submittedName>
        <fullName evidence="6">HTH-type transcriptional regulator TdfR</fullName>
    </submittedName>
</protein>
<dbReference type="PROSITE" id="PS50931">
    <property type="entry name" value="HTH_LYSR"/>
    <property type="match status" value="1"/>
</dbReference>
<evidence type="ECO:0000313" key="6">
    <source>
        <dbReference type="EMBL" id="CTQ68315.1"/>
    </source>
</evidence>